<dbReference type="AlphaFoldDB" id="A0A1H1F373"/>
<feature type="domain" description="Flp pilus assembly protein RcpC/CpaB" evidence="1">
    <location>
        <begin position="116"/>
        <end position="222"/>
    </location>
</feature>
<organism evidence="2 3">
    <name type="scientific">Crystallibacter crystallopoietes</name>
    <dbReference type="NCBI Taxonomy" id="37928"/>
    <lineage>
        <taxon>Bacteria</taxon>
        <taxon>Bacillati</taxon>
        <taxon>Actinomycetota</taxon>
        <taxon>Actinomycetes</taxon>
        <taxon>Micrococcales</taxon>
        <taxon>Micrococcaceae</taxon>
        <taxon>Crystallibacter</taxon>
    </lineage>
</organism>
<reference evidence="2 3" key="1">
    <citation type="submission" date="2016-10" db="EMBL/GenBank/DDBJ databases">
        <authorList>
            <person name="de Groot N.N."/>
        </authorList>
    </citation>
    <scope>NUCLEOTIDE SEQUENCE [LARGE SCALE GENOMIC DNA]</scope>
    <source>
        <strain evidence="2 3">DSM 20117</strain>
    </source>
</reference>
<sequence length="244" mass="25717">MKSRLFAGTAAVILALVGAMLVFTYAGNADDRAIAKLDPVGVLVVQKSVPVGTPSEELGEYLAVEALPTKAVAGSALRNLNDTAGKVTATELVPGEQLISERLVAPEELESSGAVEVPKGLHEVSFQLEPQRVAGGQIVPGDHVGVFISMEDGPSASPGPITQLALRKILVISIQRAPQPVNEAGETDTQTLPEGSMLVTVAVDDHAAQKIVFASEFGRIWLSKEPHDAKKNKPAVLQSDEVYR</sequence>
<protein>
    <submittedName>
        <fullName evidence="2">Pilus assembly protein CpaB</fullName>
    </submittedName>
</protein>
<proteinExistence type="predicted"/>
<accession>A0A1H1F373</accession>
<dbReference type="InterPro" id="IPR017592">
    <property type="entry name" value="Pilus_assmbl_Flp-typ_CpaB"/>
</dbReference>
<dbReference type="NCBIfam" id="TIGR03177">
    <property type="entry name" value="pilus_cpaB"/>
    <property type="match status" value="1"/>
</dbReference>
<dbReference type="STRING" id="37928.SAMN04489742_3227"/>
<gene>
    <name evidence="2" type="ORF">SAMN04489742_3227</name>
</gene>
<dbReference type="KEGG" id="acry:AC20117_01345"/>
<dbReference type="Pfam" id="PF16976">
    <property type="entry name" value="RcpC"/>
    <property type="match status" value="1"/>
</dbReference>
<dbReference type="CDD" id="cd11614">
    <property type="entry name" value="SAF_CpaB_FlgA_like"/>
    <property type="match status" value="1"/>
</dbReference>
<name>A0A1H1F373_9MICC</name>
<dbReference type="OrthoDB" id="5182178at2"/>
<dbReference type="RefSeq" id="WP_074701325.1">
    <property type="nucleotide sequence ID" value="NZ_CP018863.1"/>
</dbReference>
<keyword evidence="3" id="KW-1185">Reference proteome</keyword>
<evidence type="ECO:0000259" key="1">
    <source>
        <dbReference type="Pfam" id="PF16976"/>
    </source>
</evidence>
<dbReference type="InterPro" id="IPR031571">
    <property type="entry name" value="RcpC_dom"/>
</dbReference>
<dbReference type="Proteomes" id="UP000181917">
    <property type="component" value="Unassembled WGS sequence"/>
</dbReference>
<dbReference type="EMBL" id="FNKH01000002">
    <property type="protein sequence ID" value="SDQ95407.1"/>
    <property type="molecule type" value="Genomic_DNA"/>
</dbReference>
<evidence type="ECO:0000313" key="2">
    <source>
        <dbReference type="EMBL" id="SDQ95407.1"/>
    </source>
</evidence>
<evidence type="ECO:0000313" key="3">
    <source>
        <dbReference type="Proteomes" id="UP000181917"/>
    </source>
</evidence>